<proteinExistence type="predicted"/>
<feature type="domain" description="dATP/dGTP diphosphohydrolase N-terminal" evidence="1">
    <location>
        <begin position="81"/>
        <end position="179"/>
    </location>
</feature>
<accession>A0AB39C6R2</accession>
<organism evidence="2">
    <name type="scientific">Pseudomonas phage KV2023</name>
    <dbReference type="NCBI Taxonomy" id="3234047"/>
    <lineage>
        <taxon>Viruses</taxon>
        <taxon>Duplodnaviria</taxon>
        <taxon>Heunggongvirae</taxon>
        <taxon>Uroviricota</taxon>
        <taxon>Caudoviricetes</taxon>
        <taxon>Bruynoghevirus</taxon>
    </lineage>
</organism>
<protein>
    <recommendedName>
        <fullName evidence="1">dATP/dGTP diphosphohydrolase N-terminal domain-containing protein</fullName>
    </recommendedName>
</protein>
<dbReference type="Pfam" id="PF18909">
    <property type="entry name" value="dGTP_diPhyd_N"/>
    <property type="match status" value="1"/>
</dbReference>
<name>A0AB39C6R2_9CAUD</name>
<sequence>MIRCSVVPSPRKSPRTYSTRYSMTKTLLSKGLEDHEKGVCQRGCPYCLIEFERVWGVRVVSSTAASNNKVEVDPNGIKPGEPGAKLDSGKVDVGIIFEAFPRALYAVAQVANFGASKYSRGGWRSVENGVQRYDAAFGRHLLERHKGEALDPQSKLPHRYHEVWNALASLELVIQQEEESNGTSVGPKG</sequence>
<dbReference type="EMBL" id="PP949967">
    <property type="protein sequence ID" value="XDJ02345.1"/>
    <property type="molecule type" value="Genomic_DNA"/>
</dbReference>
<reference evidence="2" key="1">
    <citation type="submission" date="2024-06" db="EMBL/GenBank/DDBJ databases">
        <authorList>
            <person name="Kandhan P."/>
            <person name="Suresh D."/>
            <person name="Suresh A."/>
            <person name="Gopikrishnan V."/>
        </authorList>
    </citation>
    <scope>NUCLEOTIDE SEQUENCE</scope>
</reference>
<evidence type="ECO:0000259" key="1">
    <source>
        <dbReference type="Pfam" id="PF18909"/>
    </source>
</evidence>
<dbReference type="InterPro" id="IPR044038">
    <property type="entry name" value="dATP/dGTP_diPOhydrolase_N"/>
</dbReference>
<evidence type="ECO:0000313" key="2">
    <source>
        <dbReference type="EMBL" id="XDJ02345.1"/>
    </source>
</evidence>